<evidence type="ECO:0000259" key="1">
    <source>
        <dbReference type="PROSITE" id="PS51819"/>
    </source>
</evidence>
<keyword evidence="3" id="KW-1185">Reference proteome</keyword>
<sequence>MLHHVELWVRDLERARERWGWLLGALGWEPYHEWGAGRSWRAGKTYLVIEESPALRPGTGHDRMRPGMNHLAFHAPDRGTVDALATGAAAHGWAVLFPERHPHAGGAEHYAVYLEDADGFEVEVVAT</sequence>
<proteinExistence type="predicted"/>
<dbReference type="InterPro" id="IPR037523">
    <property type="entry name" value="VOC_core"/>
</dbReference>
<gene>
    <name evidence="2" type="ORF">FRZ03_14265</name>
</gene>
<dbReference type="PROSITE" id="PS51819">
    <property type="entry name" value="VOC"/>
    <property type="match status" value="1"/>
</dbReference>
<dbReference type="Gene3D" id="3.10.180.10">
    <property type="entry name" value="2,3-Dihydroxybiphenyl 1,2-Dioxygenase, domain 1"/>
    <property type="match status" value="1"/>
</dbReference>
<comment type="caution">
    <text evidence="2">The sequence shown here is derived from an EMBL/GenBank/DDBJ whole genome shotgun (WGS) entry which is preliminary data.</text>
</comment>
<dbReference type="RefSeq" id="WP_146465522.1">
    <property type="nucleotide sequence ID" value="NZ_VOGW01000084.1"/>
</dbReference>
<organism evidence="2 3">
    <name type="scientific">Streptomyces misionensis</name>
    <dbReference type="NCBI Taxonomy" id="67331"/>
    <lineage>
        <taxon>Bacteria</taxon>
        <taxon>Bacillati</taxon>
        <taxon>Actinomycetota</taxon>
        <taxon>Actinomycetes</taxon>
        <taxon>Kitasatosporales</taxon>
        <taxon>Streptomycetaceae</taxon>
        <taxon>Streptomyces</taxon>
    </lineage>
</organism>
<dbReference type="AlphaFoldDB" id="A0A5C6JU21"/>
<evidence type="ECO:0000313" key="3">
    <source>
        <dbReference type="Proteomes" id="UP000320481"/>
    </source>
</evidence>
<name>A0A5C6JU21_9ACTN</name>
<dbReference type="PANTHER" id="PTHR36113:SF6">
    <property type="entry name" value="FOSFOMYCIN RESISTANCE PROTEIN FOSX"/>
    <property type="match status" value="1"/>
</dbReference>
<dbReference type="SUPFAM" id="SSF54593">
    <property type="entry name" value="Glyoxalase/Bleomycin resistance protein/Dihydroxybiphenyl dioxygenase"/>
    <property type="match status" value="1"/>
</dbReference>
<dbReference type="InterPro" id="IPR051332">
    <property type="entry name" value="Fosfomycin_Res_Enzymes"/>
</dbReference>
<protein>
    <submittedName>
        <fullName evidence="2">Glyoxalase</fullName>
    </submittedName>
</protein>
<dbReference type="Proteomes" id="UP000320481">
    <property type="component" value="Unassembled WGS sequence"/>
</dbReference>
<dbReference type="InterPro" id="IPR029068">
    <property type="entry name" value="Glyas_Bleomycin-R_OHBP_Dase"/>
</dbReference>
<dbReference type="EMBL" id="VOGW01000084">
    <property type="protein sequence ID" value="TWV46558.1"/>
    <property type="molecule type" value="Genomic_DNA"/>
</dbReference>
<evidence type="ECO:0000313" key="2">
    <source>
        <dbReference type="EMBL" id="TWV46558.1"/>
    </source>
</evidence>
<dbReference type="PANTHER" id="PTHR36113">
    <property type="entry name" value="LYASE, PUTATIVE-RELATED-RELATED"/>
    <property type="match status" value="1"/>
</dbReference>
<accession>A0A5C6JU21</accession>
<feature type="domain" description="VOC" evidence="1">
    <location>
        <begin position="1"/>
        <end position="127"/>
    </location>
</feature>
<reference evidence="2" key="1">
    <citation type="journal article" date="2019" name="Microbiol. Resour. Announc.">
        <title>Draft Genomic Sequences of Streptomyces misionensis and Streptomyces albidoflavus, bacteria applied for phytopathogen biocontrol.</title>
        <authorList>
            <person name="Pylro V."/>
            <person name="Dias A."/>
            <person name="Andreote F."/>
            <person name="Varani A."/>
            <person name="Andreote C."/>
            <person name="Bernardo E."/>
            <person name="Martins T."/>
        </authorList>
    </citation>
    <scope>NUCLEOTIDE SEQUENCE [LARGE SCALE GENOMIC DNA]</scope>
    <source>
        <strain evidence="2">66</strain>
    </source>
</reference>
<dbReference type="Pfam" id="PF13669">
    <property type="entry name" value="Glyoxalase_4"/>
    <property type="match status" value="1"/>
</dbReference>